<sequence>MSLQSGSSQAYRSEIGSGTQQSQEMQEEKQDMSTIAEVVKLKEGTEVKFLAKIRTQQTLSPDDGSFIIFQDPTGSIQGALSRTTLEQVKWAKCVNPESLVQVTGTLQERHEPIRSVSNTELEVAVHSIYMVNFAQGLLLDSYETPESPQEPLSTRVLDLRHPSNQALFRVRAMILRTFRQMLDDQGFVEIHTPRLQPAATEGGSETFEVSYYGRRAVLAQSQQPANQMAIAAGFERVYEIGPVFRANSSKPQQDLTEYTSLDVGMALTQSYTDLIRVIDDALKYVFATTQSMPELQVIRARWPGKGIEWLDKTPVIPFTEALPILRNDCFDIERGGLSTRDEVQLGQLVKEKYMTDYYILDELPANARPFDTHGAEGSSSRNFFNIFLRGHCICSGGQRKHDAQKLQKSTEHAQTTEDEEEEEEQYLTGFDLGTSVPLEASLCLESLVTILLGLPDVRYASLFHRDSKSLPERPSSPRH</sequence>
<evidence type="ECO:0000256" key="2">
    <source>
        <dbReference type="ARBA" id="ARBA00022598"/>
    </source>
</evidence>
<reference evidence="9 10" key="1">
    <citation type="journal article" date="2014" name="BMC Genomics">
        <title>Comparative genome sequencing reveals chemotype-specific gene clusters in the toxigenic black mold Stachybotrys.</title>
        <authorList>
            <person name="Semeiks J."/>
            <person name="Borek D."/>
            <person name="Otwinowski Z."/>
            <person name="Grishin N.V."/>
        </authorList>
    </citation>
    <scope>NUCLEOTIDE SEQUENCE [LARGE SCALE GENOMIC DNA]</scope>
    <source>
        <strain evidence="10">CBS 109288 / IBT 7711</strain>
    </source>
</reference>
<keyword evidence="4" id="KW-0067">ATP-binding</keyword>
<dbReference type="Pfam" id="PF00152">
    <property type="entry name" value="tRNA-synt_2"/>
    <property type="match status" value="1"/>
</dbReference>
<dbReference type="InterPro" id="IPR006195">
    <property type="entry name" value="aa-tRNA-synth_II"/>
</dbReference>
<evidence type="ECO:0000256" key="5">
    <source>
        <dbReference type="ARBA" id="ARBA00023146"/>
    </source>
</evidence>
<evidence type="ECO:0000313" key="9">
    <source>
        <dbReference type="EMBL" id="KEY70046.1"/>
    </source>
</evidence>
<evidence type="ECO:0000256" key="4">
    <source>
        <dbReference type="ARBA" id="ARBA00022840"/>
    </source>
</evidence>
<dbReference type="InterPro" id="IPR045864">
    <property type="entry name" value="aa-tRNA-synth_II/BPL/LPL"/>
</dbReference>
<feature type="region of interest" description="Disordered" evidence="7">
    <location>
        <begin position="1"/>
        <end position="31"/>
    </location>
</feature>
<dbReference type="AlphaFoldDB" id="A0A084AXL7"/>
<dbReference type="EMBL" id="KL648481">
    <property type="protein sequence ID" value="KEY70046.1"/>
    <property type="molecule type" value="Genomic_DNA"/>
</dbReference>
<dbReference type="PANTHER" id="PTHR43450">
    <property type="entry name" value="ASPARTYL-TRNA SYNTHETASE"/>
    <property type="match status" value="1"/>
</dbReference>
<dbReference type="SUPFAM" id="SSF55681">
    <property type="entry name" value="Class II aaRS and biotin synthetases"/>
    <property type="match status" value="1"/>
</dbReference>
<dbReference type="SUPFAM" id="SSF50249">
    <property type="entry name" value="Nucleic acid-binding proteins"/>
    <property type="match status" value="1"/>
</dbReference>
<evidence type="ECO:0000256" key="1">
    <source>
        <dbReference type="ARBA" id="ARBA00022490"/>
    </source>
</evidence>
<organism evidence="9 10">
    <name type="scientific">Stachybotrys chartarum (strain CBS 109288 / IBT 7711)</name>
    <name type="common">Toxic black mold</name>
    <name type="synonym">Stilbospora chartarum</name>
    <dbReference type="NCBI Taxonomy" id="1280523"/>
    <lineage>
        <taxon>Eukaryota</taxon>
        <taxon>Fungi</taxon>
        <taxon>Dikarya</taxon>
        <taxon>Ascomycota</taxon>
        <taxon>Pezizomycotina</taxon>
        <taxon>Sordariomycetes</taxon>
        <taxon>Hypocreomycetidae</taxon>
        <taxon>Hypocreales</taxon>
        <taxon>Stachybotryaceae</taxon>
        <taxon>Stachybotrys</taxon>
    </lineage>
</organism>
<dbReference type="InterPro" id="IPR004364">
    <property type="entry name" value="Aa-tRNA-synt_II"/>
</dbReference>
<dbReference type="Gene3D" id="3.30.930.10">
    <property type="entry name" value="Bira Bifunctional Protein, Domain 2"/>
    <property type="match status" value="1"/>
</dbReference>
<dbReference type="InterPro" id="IPR012340">
    <property type="entry name" value="NA-bd_OB-fold"/>
</dbReference>
<dbReference type="InterPro" id="IPR004523">
    <property type="entry name" value="Asp-tRNA_synthase_2"/>
</dbReference>
<dbReference type="Gene3D" id="2.40.50.140">
    <property type="entry name" value="Nucleic acid-binding proteins"/>
    <property type="match status" value="1"/>
</dbReference>
<feature type="compositionally biased region" description="Polar residues" evidence="7">
    <location>
        <begin position="1"/>
        <end position="24"/>
    </location>
</feature>
<evidence type="ECO:0000313" key="10">
    <source>
        <dbReference type="Proteomes" id="UP000028045"/>
    </source>
</evidence>
<dbReference type="InterPro" id="IPR004365">
    <property type="entry name" value="NA-bd_OB_tRNA"/>
</dbReference>
<name>A0A084AXL7_STACB</name>
<keyword evidence="3" id="KW-0547">Nucleotide-binding</keyword>
<keyword evidence="2" id="KW-0436">Ligase</keyword>
<dbReference type="Pfam" id="PF01336">
    <property type="entry name" value="tRNA_anti-codon"/>
    <property type="match status" value="1"/>
</dbReference>
<dbReference type="GO" id="GO:0003723">
    <property type="term" value="F:RNA binding"/>
    <property type="evidence" value="ECO:0007669"/>
    <property type="project" value="TreeGrafter"/>
</dbReference>
<evidence type="ECO:0000256" key="7">
    <source>
        <dbReference type="SAM" id="MobiDB-lite"/>
    </source>
</evidence>
<dbReference type="GO" id="GO:0006422">
    <property type="term" value="P:aspartyl-tRNA aminoacylation"/>
    <property type="evidence" value="ECO:0007669"/>
    <property type="project" value="InterPro"/>
</dbReference>
<dbReference type="Proteomes" id="UP000028045">
    <property type="component" value="Unassembled WGS sequence"/>
</dbReference>
<dbReference type="GO" id="GO:0005524">
    <property type="term" value="F:ATP binding"/>
    <property type="evidence" value="ECO:0007669"/>
    <property type="project" value="UniProtKB-KW"/>
</dbReference>
<protein>
    <recommendedName>
        <fullName evidence="6">Aspartyl-tRNA synthetase</fullName>
    </recommendedName>
</protein>
<proteinExistence type="predicted"/>
<dbReference type="HOGENOM" id="CLU_004553_2_1_1"/>
<keyword evidence="5" id="KW-0030">Aminoacyl-tRNA synthetase</keyword>
<feature type="domain" description="Aminoacyl-transfer RNA synthetases class-II family profile" evidence="8">
    <location>
        <begin position="168"/>
        <end position="471"/>
    </location>
</feature>
<evidence type="ECO:0000256" key="6">
    <source>
        <dbReference type="ARBA" id="ARBA00033155"/>
    </source>
</evidence>
<dbReference type="OrthoDB" id="5148931at2759"/>
<dbReference type="PROSITE" id="PS50862">
    <property type="entry name" value="AA_TRNA_LIGASE_II"/>
    <property type="match status" value="1"/>
</dbReference>
<dbReference type="GO" id="GO:0017101">
    <property type="term" value="C:aminoacyl-tRNA synthetase multienzyme complex"/>
    <property type="evidence" value="ECO:0007669"/>
    <property type="project" value="TreeGrafter"/>
</dbReference>
<dbReference type="GO" id="GO:0004815">
    <property type="term" value="F:aspartate-tRNA ligase activity"/>
    <property type="evidence" value="ECO:0007669"/>
    <property type="project" value="InterPro"/>
</dbReference>
<evidence type="ECO:0000259" key="8">
    <source>
        <dbReference type="PROSITE" id="PS50862"/>
    </source>
</evidence>
<dbReference type="GO" id="GO:0005829">
    <property type="term" value="C:cytosol"/>
    <property type="evidence" value="ECO:0007669"/>
    <property type="project" value="TreeGrafter"/>
</dbReference>
<gene>
    <name evidence="9" type="ORF">S7711_09872</name>
</gene>
<evidence type="ECO:0000256" key="3">
    <source>
        <dbReference type="ARBA" id="ARBA00022741"/>
    </source>
</evidence>
<accession>A0A084AXL7</accession>
<dbReference type="PANTHER" id="PTHR43450:SF2">
    <property type="entry name" value="ASPARTATE--TRNA LIGASE"/>
    <property type="match status" value="1"/>
</dbReference>
<keyword evidence="1" id="KW-0963">Cytoplasm</keyword>
<keyword evidence="10" id="KW-1185">Reference proteome</keyword>